<evidence type="ECO:0000313" key="9">
    <source>
        <dbReference type="Proteomes" id="UP000018291"/>
    </source>
</evidence>
<dbReference type="Pfam" id="PF06305">
    <property type="entry name" value="LapA_dom"/>
    <property type="match status" value="1"/>
</dbReference>
<evidence type="ECO:0000256" key="6">
    <source>
        <dbReference type="SAM" id="Phobius"/>
    </source>
</evidence>
<dbReference type="RefSeq" id="WP_012228837.1">
    <property type="nucleotide sequence ID" value="NZ_HG422565.1"/>
</dbReference>
<reference evidence="8 9" key="1">
    <citation type="journal article" date="2013" name="ISME J.">
        <title>Metabolic model for the filamentous 'Candidatus Microthrix parvicella' based on genomic and metagenomic analyses.</title>
        <authorList>
            <person name="Jon McIlroy S."/>
            <person name="Kristiansen R."/>
            <person name="Albertsen M."/>
            <person name="Michael Karst S."/>
            <person name="Rossetti S."/>
            <person name="Lund Nielsen J."/>
            <person name="Tandoi V."/>
            <person name="James Seviour R."/>
            <person name="Nielsen P.H."/>
        </authorList>
    </citation>
    <scope>NUCLEOTIDE SEQUENCE [LARGE SCALE GENOMIC DNA]</scope>
    <source>
        <strain evidence="8 9">RN1</strain>
    </source>
</reference>
<evidence type="ECO:0000256" key="4">
    <source>
        <dbReference type="ARBA" id="ARBA00023136"/>
    </source>
</evidence>
<evidence type="ECO:0000256" key="2">
    <source>
        <dbReference type="ARBA" id="ARBA00022692"/>
    </source>
</evidence>
<feature type="domain" description="Lipopolysaccharide assembly protein A" evidence="7">
    <location>
        <begin position="64"/>
        <end position="124"/>
    </location>
</feature>
<dbReference type="AlphaFoldDB" id="R4Z1L5"/>
<feature type="region of interest" description="Disordered" evidence="5">
    <location>
        <begin position="1"/>
        <end position="33"/>
    </location>
</feature>
<feature type="transmembrane region" description="Helical" evidence="6">
    <location>
        <begin position="82"/>
        <end position="106"/>
    </location>
</feature>
<evidence type="ECO:0000313" key="8">
    <source>
        <dbReference type="EMBL" id="CCM64623.1"/>
    </source>
</evidence>
<evidence type="ECO:0000256" key="1">
    <source>
        <dbReference type="ARBA" id="ARBA00022475"/>
    </source>
</evidence>
<sequence length="127" mass="13983">MNESETTGANTGERPESLPDPTSEPMAKTTPAPETERVFIGTGVFWGLVVGLLLAAVLIILAAQNTDKVTINFLAWEYSTPLIAVILVVLLAGVVLDELAGLVYRARRRHTLTDRRELKRLQKKRNS</sequence>
<keyword evidence="9" id="KW-1185">Reference proteome</keyword>
<dbReference type="STRING" id="1229780.BN381_430019"/>
<dbReference type="InterPro" id="IPR010445">
    <property type="entry name" value="LapA_dom"/>
</dbReference>
<keyword evidence="1" id="KW-1003">Cell membrane</keyword>
<organism evidence="8 9">
    <name type="scientific">Candidatus Neomicrothrix parvicella RN1</name>
    <dbReference type="NCBI Taxonomy" id="1229780"/>
    <lineage>
        <taxon>Bacteria</taxon>
        <taxon>Bacillati</taxon>
        <taxon>Actinomycetota</taxon>
        <taxon>Acidimicrobiia</taxon>
        <taxon>Acidimicrobiales</taxon>
        <taxon>Microthrixaceae</taxon>
        <taxon>Candidatus Neomicrothrix</taxon>
    </lineage>
</organism>
<protein>
    <recommendedName>
        <fullName evidence="7">Lipopolysaccharide assembly protein A domain-containing protein</fullName>
    </recommendedName>
</protein>
<keyword evidence="4 6" id="KW-0472">Membrane</keyword>
<keyword evidence="2 6" id="KW-0812">Transmembrane</keyword>
<comment type="caution">
    <text evidence="8">The sequence shown here is derived from an EMBL/GenBank/DDBJ whole genome shotgun (WGS) entry which is preliminary data.</text>
</comment>
<feature type="compositionally biased region" description="Polar residues" evidence="5">
    <location>
        <begin position="1"/>
        <end position="10"/>
    </location>
</feature>
<dbReference type="GO" id="GO:0005886">
    <property type="term" value="C:plasma membrane"/>
    <property type="evidence" value="ECO:0007669"/>
    <property type="project" value="InterPro"/>
</dbReference>
<dbReference type="PANTHER" id="PTHR41335:SF1">
    <property type="entry name" value="MEMBRANE PROTEIN"/>
    <property type="match status" value="1"/>
</dbReference>
<evidence type="ECO:0000256" key="5">
    <source>
        <dbReference type="SAM" id="MobiDB-lite"/>
    </source>
</evidence>
<feature type="transmembrane region" description="Helical" evidence="6">
    <location>
        <begin position="38"/>
        <end position="62"/>
    </location>
</feature>
<proteinExistence type="predicted"/>
<evidence type="ECO:0000259" key="7">
    <source>
        <dbReference type="Pfam" id="PF06305"/>
    </source>
</evidence>
<dbReference type="Proteomes" id="UP000018291">
    <property type="component" value="Unassembled WGS sequence"/>
</dbReference>
<dbReference type="HOGENOM" id="CLU_1966548_0_0_11"/>
<evidence type="ECO:0000256" key="3">
    <source>
        <dbReference type="ARBA" id="ARBA00022989"/>
    </source>
</evidence>
<accession>R4Z1L5</accession>
<name>R4Z1L5_9ACTN</name>
<dbReference type="PANTHER" id="PTHR41335">
    <property type="entry name" value="MEMBRANE PROTEIN-RELATED"/>
    <property type="match status" value="1"/>
</dbReference>
<keyword evidence="3 6" id="KW-1133">Transmembrane helix</keyword>
<dbReference type="EMBL" id="CANL01000038">
    <property type="protein sequence ID" value="CCM64623.1"/>
    <property type="molecule type" value="Genomic_DNA"/>
</dbReference>
<gene>
    <name evidence="8" type="ORF">BN381_430019</name>
</gene>